<evidence type="ECO:0000256" key="4">
    <source>
        <dbReference type="ARBA" id="ARBA00022840"/>
    </source>
</evidence>
<comment type="similarity">
    <text evidence="6">Belongs to the protein kinase superfamily.</text>
</comment>
<dbReference type="Gene3D" id="3.30.200.20">
    <property type="entry name" value="Phosphorylase Kinase, domain 1"/>
    <property type="match status" value="1"/>
</dbReference>
<keyword evidence="3" id="KW-0418">Kinase</keyword>
<dbReference type="PROSITE" id="PS00107">
    <property type="entry name" value="PROTEIN_KINASE_ATP"/>
    <property type="match status" value="1"/>
</dbReference>
<evidence type="ECO:0000256" key="2">
    <source>
        <dbReference type="ARBA" id="ARBA00022741"/>
    </source>
</evidence>
<feature type="binding site" evidence="5">
    <location>
        <position position="76"/>
    </location>
    <ligand>
        <name>ATP</name>
        <dbReference type="ChEBI" id="CHEBI:30616"/>
    </ligand>
</feature>
<dbReference type="EMBL" id="JASCZI010183188">
    <property type="protein sequence ID" value="MED6189138.1"/>
    <property type="molecule type" value="Genomic_DNA"/>
</dbReference>
<organism evidence="8 9">
    <name type="scientific">Stylosanthes scabra</name>
    <dbReference type="NCBI Taxonomy" id="79078"/>
    <lineage>
        <taxon>Eukaryota</taxon>
        <taxon>Viridiplantae</taxon>
        <taxon>Streptophyta</taxon>
        <taxon>Embryophyta</taxon>
        <taxon>Tracheophyta</taxon>
        <taxon>Spermatophyta</taxon>
        <taxon>Magnoliopsida</taxon>
        <taxon>eudicotyledons</taxon>
        <taxon>Gunneridae</taxon>
        <taxon>Pentapetalae</taxon>
        <taxon>rosids</taxon>
        <taxon>fabids</taxon>
        <taxon>Fabales</taxon>
        <taxon>Fabaceae</taxon>
        <taxon>Papilionoideae</taxon>
        <taxon>50 kb inversion clade</taxon>
        <taxon>dalbergioids sensu lato</taxon>
        <taxon>Dalbergieae</taxon>
        <taxon>Pterocarpus clade</taxon>
        <taxon>Stylosanthes</taxon>
    </lineage>
</organism>
<evidence type="ECO:0000256" key="1">
    <source>
        <dbReference type="ARBA" id="ARBA00022679"/>
    </source>
</evidence>
<evidence type="ECO:0000313" key="8">
    <source>
        <dbReference type="EMBL" id="MED6189138.1"/>
    </source>
</evidence>
<keyword evidence="4 5" id="KW-0067">ATP-binding</keyword>
<comment type="caution">
    <text evidence="8">The sequence shown here is derived from an EMBL/GenBank/DDBJ whole genome shotgun (WGS) entry which is preliminary data.</text>
</comment>
<feature type="domain" description="Protein kinase" evidence="7">
    <location>
        <begin position="40"/>
        <end position="334"/>
    </location>
</feature>
<dbReference type="InterPro" id="IPR008271">
    <property type="entry name" value="Ser/Thr_kinase_AS"/>
</dbReference>
<accession>A0ABU6WYE1</accession>
<evidence type="ECO:0000313" key="9">
    <source>
        <dbReference type="Proteomes" id="UP001341840"/>
    </source>
</evidence>
<dbReference type="InterPro" id="IPR017441">
    <property type="entry name" value="Protein_kinase_ATP_BS"/>
</dbReference>
<dbReference type="PANTHER" id="PTHR27003:SF303">
    <property type="entry name" value="TYROSINE KINASE FAMILY PROTEIN"/>
    <property type="match status" value="1"/>
</dbReference>
<gene>
    <name evidence="8" type="ORF">PIB30_092880</name>
</gene>
<dbReference type="InterPro" id="IPR045272">
    <property type="entry name" value="ANXUR1/2-like"/>
</dbReference>
<dbReference type="Gene3D" id="1.10.510.10">
    <property type="entry name" value="Transferase(Phosphotransferase) domain 1"/>
    <property type="match status" value="1"/>
</dbReference>
<reference evidence="8 9" key="1">
    <citation type="journal article" date="2023" name="Plants (Basel)">
        <title>Bridging the Gap: Combining Genomics and Transcriptomics Approaches to Understand Stylosanthes scabra, an Orphan Legume from the Brazilian Caatinga.</title>
        <authorList>
            <person name="Ferreira-Neto J.R.C."/>
            <person name="da Silva M.D."/>
            <person name="Binneck E."/>
            <person name="de Melo N.F."/>
            <person name="da Silva R.H."/>
            <person name="de Melo A.L.T.M."/>
            <person name="Pandolfi V."/>
            <person name="Bustamante F.O."/>
            <person name="Brasileiro-Vidal A.C."/>
            <person name="Benko-Iseppon A.M."/>
        </authorList>
    </citation>
    <scope>NUCLEOTIDE SEQUENCE [LARGE SCALE GENOMIC DNA]</scope>
    <source>
        <tissue evidence="8">Leaves</tissue>
    </source>
</reference>
<dbReference type="PANTHER" id="PTHR27003">
    <property type="entry name" value="OS07G0166700 PROTEIN"/>
    <property type="match status" value="1"/>
</dbReference>
<evidence type="ECO:0000256" key="3">
    <source>
        <dbReference type="ARBA" id="ARBA00022777"/>
    </source>
</evidence>
<evidence type="ECO:0000256" key="5">
    <source>
        <dbReference type="PROSITE-ProRule" id="PRU10141"/>
    </source>
</evidence>
<dbReference type="PROSITE" id="PS50011">
    <property type="entry name" value="PROTEIN_KINASE_DOM"/>
    <property type="match status" value="1"/>
</dbReference>
<dbReference type="InterPro" id="IPR011009">
    <property type="entry name" value="Kinase-like_dom_sf"/>
</dbReference>
<keyword evidence="9" id="KW-1185">Reference proteome</keyword>
<proteinExistence type="inferred from homology"/>
<evidence type="ECO:0000259" key="7">
    <source>
        <dbReference type="PROSITE" id="PS50011"/>
    </source>
</evidence>
<dbReference type="Proteomes" id="UP001341840">
    <property type="component" value="Unassembled WGS sequence"/>
</dbReference>
<dbReference type="InterPro" id="IPR000719">
    <property type="entry name" value="Prot_kinase_dom"/>
</dbReference>
<dbReference type="Pfam" id="PF00069">
    <property type="entry name" value="Pkinase"/>
    <property type="match status" value="1"/>
</dbReference>
<dbReference type="SMART" id="SM00220">
    <property type="entry name" value="S_TKc"/>
    <property type="match status" value="1"/>
</dbReference>
<keyword evidence="6" id="KW-0723">Serine/threonine-protein kinase</keyword>
<name>A0ABU6WYE1_9FABA</name>
<keyword evidence="1" id="KW-0808">Transferase</keyword>
<keyword evidence="2 5" id="KW-0547">Nucleotide-binding</keyword>
<sequence>MVLKYFRFGDSKKKKTYPTVIEELCHHFSFEALRKSTNGFEEKLKIGEGGSGKVYKGCLKHNNNGDATDYYTIALKVLSKHPSEFKKEIEMLCQLRHPNIISLIGFCHQEEKKRNPYLLGFGHQKEKKIVVYEYMPNGSLGDYLSDRNKKEPLSWKKRIEIGIGVARGLHYLHAGAKRIIFHRDIKPGNILLDKNLVPKISDFGISLQGPLSTSKPKKIQLDELMGTYGYIAPEQINPDNNNNGITDKCDVYSFGMVLLQLVVASHNVVHYLIQHGKHATTTTLEETMDPILNGKIAPECWQVFTSVMKSCLQDKPEERPTMGEVEVLLDHALSLQQQQEADDDITNTNASHEYTLLSTTYLFDIFNKFKKPTTRGIRRLQRRKRRWGSFFKNKRGQKTSLPHPSQEDANAILVVNYCGPLSTPIISPQLNRSKIWYSKFTKT</sequence>
<evidence type="ECO:0000256" key="6">
    <source>
        <dbReference type="RuleBase" id="RU000304"/>
    </source>
</evidence>
<protein>
    <recommendedName>
        <fullName evidence="7">Protein kinase domain-containing protein</fullName>
    </recommendedName>
</protein>
<dbReference type="PROSITE" id="PS00108">
    <property type="entry name" value="PROTEIN_KINASE_ST"/>
    <property type="match status" value="1"/>
</dbReference>
<dbReference type="SUPFAM" id="SSF56112">
    <property type="entry name" value="Protein kinase-like (PK-like)"/>
    <property type="match status" value="1"/>
</dbReference>